<evidence type="ECO:0000313" key="2">
    <source>
        <dbReference type="EMBL" id="OHA34507.1"/>
    </source>
</evidence>
<evidence type="ECO:0000313" key="3">
    <source>
        <dbReference type="Proteomes" id="UP000176221"/>
    </source>
</evidence>
<comment type="caution">
    <text evidence="2">The sequence shown here is derived from an EMBL/GenBank/DDBJ whole genome shotgun (WGS) entry which is preliminary data.</text>
</comment>
<organism evidence="2 3">
    <name type="scientific">Candidatus Taylorbacteria bacterium RIFCSPLOWO2_01_FULL_45_15b</name>
    <dbReference type="NCBI Taxonomy" id="1802319"/>
    <lineage>
        <taxon>Bacteria</taxon>
        <taxon>Candidatus Tayloriibacteriota</taxon>
    </lineage>
</organism>
<gene>
    <name evidence="2" type="ORF">A2928_04265</name>
</gene>
<sequence>MGQFHFHSYGWSAVFGVVAILCLWGLVKCITWRPDDRDDKIGKRILLSFLSFILLVTGLITAFDRIKKGTIVVKAGTGEEVRRYDSFVMIPIWRRSDFAGLDMYVLTNTAFNVVMRVEPITENPKVRRIDYGVKVRSPYTVAGWRAFEKVVIGDSRFGDAETFLRFHLYNFNEAESKELAKLYNPLDPDQQAAFSKKVAEYLVEKLALSSLTFESAHFNLVNGE</sequence>
<evidence type="ECO:0000256" key="1">
    <source>
        <dbReference type="SAM" id="Phobius"/>
    </source>
</evidence>
<feature type="transmembrane region" description="Helical" evidence="1">
    <location>
        <begin position="45"/>
        <end position="63"/>
    </location>
</feature>
<protein>
    <recommendedName>
        <fullName evidence="4">Band 7 domain-containing protein</fullName>
    </recommendedName>
</protein>
<name>A0A1G2NEK0_9BACT</name>
<keyword evidence="1" id="KW-0812">Transmembrane</keyword>
<reference evidence="2 3" key="1">
    <citation type="journal article" date="2016" name="Nat. Commun.">
        <title>Thousands of microbial genomes shed light on interconnected biogeochemical processes in an aquifer system.</title>
        <authorList>
            <person name="Anantharaman K."/>
            <person name="Brown C.T."/>
            <person name="Hug L.A."/>
            <person name="Sharon I."/>
            <person name="Castelle C.J."/>
            <person name="Probst A.J."/>
            <person name="Thomas B.C."/>
            <person name="Singh A."/>
            <person name="Wilkins M.J."/>
            <person name="Karaoz U."/>
            <person name="Brodie E.L."/>
            <person name="Williams K.H."/>
            <person name="Hubbard S.S."/>
            <person name="Banfield J.F."/>
        </authorList>
    </citation>
    <scope>NUCLEOTIDE SEQUENCE [LARGE SCALE GENOMIC DNA]</scope>
</reference>
<evidence type="ECO:0008006" key="4">
    <source>
        <dbReference type="Google" id="ProtNLM"/>
    </source>
</evidence>
<keyword evidence="1" id="KW-0472">Membrane</keyword>
<dbReference type="AlphaFoldDB" id="A0A1G2NEK0"/>
<keyword evidence="1" id="KW-1133">Transmembrane helix</keyword>
<proteinExistence type="predicted"/>
<feature type="transmembrane region" description="Helical" evidence="1">
    <location>
        <begin position="6"/>
        <end position="24"/>
    </location>
</feature>
<dbReference type="Proteomes" id="UP000176221">
    <property type="component" value="Unassembled WGS sequence"/>
</dbReference>
<dbReference type="STRING" id="1802319.A2928_04265"/>
<accession>A0A1G2NEK0</accession>
<dbReference type="EMBL" id="MHRX01000010">
    <property type="protein sequence ID" value="OHA34507.1"/>
    <property type="molecule type" value="Genomic_DNA"/>
</dbReference>